<organism evidence="12 13">
    <name type="scientific">Marinomonas foliarum</name>
    <dbReference type="NCBI Taxonomy" id="491950"/>
    <lineage>
        <taxon>Bacteria</taxon>
        <taxon>Pseudomonadati</taxon>
        <taxon>Pseudomonadota</taxon>
        <taxon>Gammaproteobacteria</taxon>
        <taxon>Oceanospirillales</taxon>
        <taxon>Oceanospirillaceae</taxon>
        <taxon>Marinomonas</taxon>
    </lineage>
</organism>
<name>A0A368ZTP8_9GAMM</name>
<keyword evidence="5 7" id="KW-0460">Magnesium</keyword>
<dbReference type="PANTHER" id="PTHR42946:SF1">
    <property type="entry name" value="PHOSPHOGLUCOMUTASE (ALPHA-D-GLUCOSE-1,6-BISPHOSPHATE-DEPENDENT)"/>
    <property type="match status" value="1"/>
</dbReference>
<gene>
    <name evidence="12" type="ORF">DFP77_12310</name>
</gene>
<dbReference type="Pfam" id="PF02879">
    <property type="entry name" value="PGM_PMM_II"/>
    <property type="match status" value="1"/>
</dbReference>
<dbReference type="InterPro" id="IPR050060">
    <property type="entry name" value="Phosphoglucosamine_mutase"/>
</dbReference>
<keyword evidence="4 7" id="KW-0479">Metal-binding</keyword>
<evidence type="ECO:0000259" key="10">
    <source>
        <dbReference type="Pfam" id="PF02879"/>
    </source>
</evidence>
<proteinExistence type="inferred from homology"/>
<dbReference type="SUPFAM" id="SSF55957">
    <property type="entry name" value="Phosphoglucomutase, C-terminal domain"/>
    <property type="match status" value="1"/>
</dbReference>
<feature type="domain" description="Alpha-D-phosphohexomutase alpha/beta/alpha" evidence="9">
    <location>
        <begin position="18"/>
        <end position="138"/>
    </location>
</feature>
<dbReference type="InterPro" id="IPR016055">
    <property type="entry name" value="A-D-PHexomutase_a/b/a-I/II/III"/>
</dbReference>
<evidence type="ECO:0000256" key="6">
    <source>
        <dbReference type="ARBA" id="ARBA00023235"/>
    </source>
</evidence>
<evidence type="ECO:0000256" key="5">
    <source>
        <dbReference type="ARBA" id="ARBA00022842"/>
    </source>
</evidence>
<dbReference type="InterPro" id="IPR005846">
    <property type="entry name" value="A-D-PHexomutase_a/b/a-III"/>
</dbReference>
<dbReference type="InterPro" id="IPR005844">
    <property type="entry name" value="A-D-PHexomutase_a/b/a-I"/>
</dbReference>
<comment type="similarity">
    <text evidence="2 7">Belongs to the phosphohexose mutase family.</text>
</comment>
<feature type="domain" description="Alpha-D-phosphohexomutase C-terminal" evidence="8">
    <location>
        <begin position="419"/>
        <end position="477"/>
    </location>
</feature>
<dbReference type="Gene3D" id="3.40.120.10">
    <property type="entry name" value="Alpha-D-Glucose-1,6-Bisphosphate, subunit A, domain 3"/>
    <property type="match status" value="3"/>
</dbReference>
<comment type="cofactor">
    <cofactor evidence="1">
        <name>Mg(2+)</name>
        <dbReference type="ChEBI" id="CHEBI:18420"/>
    </cofactor>
</comment>
<dbReference type="OrthoDB" id="9803322at2"/>
<evidence type="ECO:0000313" key="12">
    <source>
        <dbReference type="EMBL" id="RCX00361.1"/>
    </source>
</evidence>
<dbReference type="Gene3D" id="3.30.310.50">
    <property type="entry name" value="Alpha-D-phosphohexomutase, C-terminal domain"/>
    <property type="match status" value="1"/>
</dbReference>
<dbReference type="CDD" id="cd03088">
    <property type="entry name" value="ManB"/>
    <property type="match status" value="1"/>
</dbReference>
<dbReference type="Pfam" id="PF00408">
    <property type="entry name" value="PGM_PMM_IV"/>
    <property type="match status" value="1"/>
</dbReference>
<dbReference type="RefSeq" id="WP_114412559.1">
    <property type="nucleotide sequence ID" value="NZ_QPJQ01000023.1"/>
</dbReference>
<dbReference type="InterPro" id="IPR005843">
    <property type="entry name" value="A-D-PHexomutase_C"/>
</dbReference>
<dbReference type="PANTHER" id="PTHR42946">
    <property type="entry name" value="PHOSPHOHEXOSE MUTASE"/>
    <property type="match status" value="1"/>
</dbReference>
<dbReference type="GO" id="GO:0006048">
    <property type="term" value="P:UDP-N-acetylglucosamine biosynthetic process"/>
    <property type="evidence" value="ECO:0007669"/>
    <property type="project" value="TreeGrafter"/>
</dbReference>
<evidence type="ECO:0000256" key="2">
    <source>
        <dbReference type="ARBA" id="ARBA00010231"/>
    </source>
</evidence>
<evidence type="ECO:0000256" key="3">
    <source>
        <dbReference type="ARBA" id="ARBA00022553"/>
    </source>
</evidence>
<dbReference type="Pfam" id="PF02880">
    <property type="entry name" value="PGM_PMM_III"/>
    <property type="match status" value="1"/>
</dbReference>
<evidence type="ECO:0000313" key="13">
    <source>
        <dbReference type="Proteomes" id="UP000253506"/>
    </source>
</evidence>
<dbReference type="GO" id="GO:0005829">
    <property type="term" value="C:cytosol"/>
    <property type="evidence" value="ECO:0007669"/>
    <property type="project" value="TreeGrafter"/>
</dbReference>
<evidence type="ECO:0000259" key="11">
    <source>
        <dbReference type="Pfam" id="PF02880"/>
    </source>
</evidence>
<dbReference type="Proteomes" id="UP000253506">
    <property type="component" value="Unassembled WGS sequence"/>
</dbReference>
<dbReference type="InterPro" id="IPR036900">
    <property type="entry name" value="A-D-PHexomutase_C_sf"/>
</dbReference>
<dbReference type="GO" id="GO:0009252">
    <property type="term" value="P:peptidoglycan biosynthetic process"/>
    <property type="evidence" value="ECO:0007669"/>
    <property type="project" value="TreeGrafter"/>
</dbReference>
<feature type="domain" description="Alpha-D-phosphohexomutase alpha/beta/alpha" evidence="11">
    <location>
        <begin position="268"/>
        <end position="390"/>
    </location>
</feature>
<evidence type="ECO:0000256" key="1">
    <source>
        <dbReference type="ARBA" id="ARBA00001946"/>
    </source>
</evidence>
<accession>A0A368ZTP8</accession>
<keyword evidence="3" id="KW-0597">Phosphoprotein</keyword>
<dbReference type="InterPro" id="IPR016066">
    <property type="entry name" value="A-D-PHexomutase_CS"/>
</dbReference>
<feature type="domain" description="Alpha-D-phosphohexomutase alpha/beta/alpha" evidence="10">
    <location>
        <begin position="169"/>
        <end position="263"/>
    </location>
</feature>
<dbReference type="GO" id="GO:0000287">
    <property type="term" value="F:magnesium ion binding"/>
    <property type="evidence" value="ECO:0007669"/>
    <property type="project" value="InterPro"/>
</dbReference>
<evidence type="ECO:0000259" key="8">
    <source>
        <dbReference type="Pfam" id="PF00408"/>
    </source>
</evidence>
<reference evidence="12 13" key="1">
    <citation type="submission" date="2018-07" db="EMBL/GenBank/DDBJ databases">
        <title>Genomic Encyclopedia of Type Strains, Phase III (KMG-III): the genomes of soil and plant-associated and newly described type strains.</title>
        <authorList>
            <person name="Whitman W."/>
        </authorList>
    </citation>
    <scope>NUCLEOTIDE SEQUENCE [LARGE SCALE GENOMIC DNA]</scope>
    <source>
        <strain evidence="12 13">CECT 7731</strain>
    </source>
</reference>
<dbReference type="InterPro" id="IPR005845">
    <property type="entry name" value="A-D-PHexomutase_a/b/a-II"/>
</dbReference>
<evidence type="ECO:0000256" key="4">
    <source>
        <dbReference type="ARBA" id="ARBA00022723"/>
    </source>
</evidence>
<dbReference type="PROSITE" id="PS00710">
    <property type="entry name" value="PGM_PMM"/>
    <property type="match status" value="1"/>
</dbReference>
<sequence length="506" mass="55527">MSTNTVQVKQLSDELGVAFGTSGVRGLVKDLTPTLCFAFVRSFLQRVCPSASSVAIGMDLRPSSPEIAKACLLAVESFGVDVVFCGAVPTPALAFYAMQNNMPSVMITGSHIPFDRNGIKFYRSDGEISKPDEEAIMSGLVDLPDFLSEQAALLVLPVVDYSAIEYFKQRYTSLFPSNMLEDKRIGVYEHSSVARDVIKELLAHFGAEVVSLERTETFVPIDTEAVSEEDVQKGLNWSKEYKLDAIISTDGDGDRPLIANEKGEWLRGDILGVLCADYLQASHVVAPVNVNTVLELEGQKQPLARISLRTKIGSPYVIAGMDMLLNQSPDARLVGYEANGGFLVGSDFVVNNETLHALPTRDCVLPALIVLAMSFEQARPVSQLTNEFSKRFTASDRMKDIPTDVSRKLIADIKVSKDEQAELLAAIAQSGERLEVVAIDETDGLRMTLNTNDIVHLRPSGNAPELRCYVESDQRNKADIMVYVVLDYVKKTPSAQLSHINKLRSQ</sequence>
<dbReference type="GO" id="GO:0004615">
    <property type="term" value="F:phosphomannomutase activity"/>
    <property type="evidence" value="ECO:0007669"/>
    <property type="project" value="TreeGrafter"/>
</dbReference>
<keyword evidence="6" id="KW-0413">Isomerase</keyword>
<dbReference type="AlphaFoldDB" id="A0A368ZTP8"/>
<dbReference type="SUPFAM" id="SSF53738">
    <property type="entry name" value="Phosphoglucomutase, first 3 domains"/>
    <property type="match status" value="3"/>
</dbReference>
<evidence type="ECO:0000259" key="9">
    <source>
        <dbReference type="Pfam" id="PF02878"/>
    </source>
</evidence>
<dbReference type="GO" id="GO:0005975">
    <property type="term" value="P:carbohydrate metabolic process"/>
    <property type="evidence" value="ECO:0007669"/>
    <property type="project" value="InterPro"/>
</dbReference>
<protein>
    <submittedName>
        <fullName evidence="12">Phosphomannomutase</fullName>
    </submittedName>
</protein>
<dbReference type="Pfam" id="PF02878">
    <property type="entry name" value="PGM_PMM_I"/>
    <property type="match status" value="1"/>
</dbReference>
<dbReference type="GO" id="GO:0008966">
    <property type="term" value="F:phosphoglucosamine mutase activity"/>
    <property type="evidence" value="ECO:0007669"/>
    <property type="project" value="TreeGrafter"/>
</dbReference>
<comment type="caution">
    <text evidence="12">The sequence shown here is derived from an EMBL/GenBank/DDBJ whole genome shotgun (WGS) entry which is preliminary data.</text>
</comment>
<dbReference type="EMBL" id="QPJQ01000023">
    <property type="protein sequence ID" value="RCX00361.1"/>
    <property type="molecule type" value="Genomic_DNA"/>
</dbReference>
<evidence type="ECO:0000256" key="7">
    <source>
        <dbReference type="RuleBase" id="RU004326"/>
    </source>
</evidence>